<sequence length="313" mass="32536">MVICQGDTSIVVNNAVDLDGDRLIYSFSAPYNIPGAIGGPPSNVFTPPPPSVTYISGYSATAPFGPGAGNYAFLNASNGLSRYATSQQGRFVVSVEVKEFRRINGNEVLIGSTRREIQLVSRTCQPNQAPQFTAATLTNKVFTIEEGETLNFNLAATDPDGNPINLKVNSVLLDGAGAYDASFGGSQGVVQPGNPTGSVTVTGSGGSVSGLFSFNSRCGNARSTLYDVVVTATDQACGAKSVADIFQIRVNRAAGPTGIEGEAIVCDQSQAATYTAAGPAPATYLWKVRAAPFRVPTRAARCRYAGPTSARAT</sequence>
<keyword evidence="2" id="KW-1185">Reference proteome</keyword>
<proteinExistence type="predicted"/>
<name>A0A8T9Q5A8_9BACT</name>
<evidence type="ECO:0000313" key="2">
    <source>
        <dbReference type="Proteomes" id="UP000831796"/>
    </source>
</evidence>
<evidence type="ECO:0000313" key="1">
    <source>
        <dbReference type="EMBL" id="UOQ71611.1"/>
    </source>
</evidence>
<gene>
    <name evidence="1" type="ORF">MUN79_23845</name>
</gene>
<accession>A0A8T9Q5A8</accession>
<dbReference type="KEGG" id="hcu:MUN79_23845"/>
<dbReference type="RefSeq" id="WP_244675018.1">
    <property type="nucleotide sequence ID" value="NZ_CP095046.1"/>
</dbReference>
<reference evidence="1" key="1">
    <citation type="submission" date="2022-04" db="EMBL/GenBank/DDBJ databases">
        <title>Hymenobacter sp. isolated from the air.</title>
        <authorList>
            <person name="Won M."/>
            <person name="Lee C.-M."/>
            <person name="Woen H.-Y."/>
            <person name="Kwon S.-W."/>
        </authorList>
    </citation>
    <scope>NUCLEOTIDE SEQUENCE</scope>
    <source>
        <strain evidence="1">5116S-3</strain>
    </source>
</reference>
<protein>
    <submittedName>
        <fullName evidence="1">Uncharacterized protein</fullName>
    </submittedName>
</protein>
<dbReference type="AlphaFoldDB" id="A0A8T9Q5A8"/>
<organism evidence="1 2">
    <name type="scientific">Hymenobacter cellulosilyticus</name>
    <dbReference type="NCBI Taxonomy" id="2932248"/>
    <lineage>
        <taxon>Bacteria</taxon>
        <taxon>Pseudomonadati</taxon>
        <taxon>Bacteroidota</taxon>
        <taxon>Cytophagia</taxon>
        <taxon>Cytophagales</taxon>
        <taxon>Hymenobacteraceae</taxon>
        <taxon>Hymenobacter</taxon>
    </lineage>
</organism>
<dbReference type="Proteomes" id="UP000831796">
    <property type="component" value="Chromosome"/>
</dbReference>
<dbReference type="EMBL" id="CP095046">
    <property type="protein sequence ID" value="UOQ71611.1"/>
    <property type="molecule type" value="Genomic_DNA"/>
</dbReference>